<sequence length="111" mass="12511">MLRDLLSWRRNVLSDKLINVAILDFRSTTCQNMITLSFTIPPAPLSLSMDAPQCFGSVSEKTIRVATNGGQGKYFSTGDGINWLRRRGRSWLSVTKPIDILSYLKRRCASE</sequence>
<comment type="caution">
    <text evidence="1">The sequence shown here is derived from an EMBL/GenBank/DDBJ whole genome shotgun (WGS) entry which is preliminary data.</text>
</comment>
<proteinExistence type="predicted"/>
<dbReference type="EMBL" id="BMAW01021292">
    <property type="protein sequence ID" value="GFT72255.1"/>
    <property type="molecule type" value="Genomic_DNA"/>
</dbReference>
<dbReference type="Proteomes" id="UP000887013">
    <property type="component" value="Unassembled WGS sequence"/>
</dbReference>
<gene>
    <name evidence="1" type="ORF">NPIL_624211</name>
</gene>
<dbReference type="AlphaFoldDB" id="A0A8X6U1H1"/>
<evidence type="ECO:0000313" key="1">
    <source>
        <dbReference type="EMBL" id="GFT72255.1"/>
    </source>
</evidence>
<name>A0A8X6U1H1_NEPPI</name>
<keyword evidence="2" id="KW-1185">Reference proteome</keyword>
<protein>
    <submittedName>
        <fullName evidence="1">Uncharacterized protein</fullName>
    </submittedName>
</protein>
<reference evidence="1" key="1">
    <citation type="submission" date="2020-08" db="EMBL/GenBank/DDBJ databases">
        <title>Multicomponent nature underlies the extraordinary mechanical properties of spider dragline silk.</title>
        <authorList>
            <person name="Kono N."/>
            <person name="Nakamura H."/>
            <person name="Mori M."/>
            <person name="Yoshida Y."/>
            <person name="Ohtoshi R."/>
            <person name="Malay A.D."/>
            <person name="Moran D.A.P."/>
            <person name="Tomita M."/>
            <person name="Numata K."/>
            <person name="Arakawa K."/>
        </authorList>
    </citation>
    <scope>NUCLEOTIDE SEQUENCE</scope>
</reference>
<accession>A0A8X6U1H1</accession>
<organism evidence="1 2">
    <name type="scientific">Nephila pilipes</name>
    <name type="common">Giant wood spider</name>
    <name type="synonym">Nephila maculata</name>
    <dbReference type="NCBI Taxonomy" id="299642"/>
    <lineage>
        <taxon>Eukaryota</taxon>
        <taxon>Metazoa</taxon>
        <taxon>Ecdysozoa</taxon>
        <taxon>Arthropoda</taxon>
        <taxon>Chelicerata</taxon>
        <taxon>Arachnida</taxon>
        <taxon>Araneae</taxon>
        <taxon>Araneomorphae</taxon>
        <taxon>Entelegynae</taxon>
        <taxon>Araneoidea</taxon>
        <taxon>Nephilidae</taxon>
        <taxon>Nephila</taxon>
    </lineage>
</organism>
<evidence type="ECO:0000313" key="2">
    <source>
        <dbReference type="Proteomes" id="UP000887013"/>
    </source>
</evidence>